<dbReference type="PANTHER" id="PTHR38449:SF1">
    <property type="entry name" value="REGULATORY PROTEIN SSL2874-RELATED"/>
    <property type="match status" value="1"/>
</dbReference>
<dbReference type="Pfam" id="PF04025">
    <property type="entry name" value="RemA-like"/>
    <property type="match status" value="1"/>
</dbReference>
<name>A0ABS8ESC7_9FIRM</name>
<evidence type="ECO:0000313" key="2">
    <source>
        <dbReference type="EMBL" id="MCC2148050.1"/>
    </source>
</evidence>
<dbReference type="EMBL" id="JAJEQE010000004">
    <property type="protein sequence ID" value="MCC2148050.1"/>
    <property type="molecule type" value="Genomic_DNA"/>
</dbReference>
<dbReference type="HAMAP" id="MF_01503">
    <property type="entry name" value="RemA"/>
    <property type="match status" value="1"/>
</dbReference>
<dbReference type="Proteomes" id="UP001299235">
    <property type="component" value="Unassembled WGS sequence"/>
</dbReference>
<evidence type="ECO:0000313" key="3">
    <source>
        <dbReference type="Proteomes" id="UP001299235"/>
    </source>
</evidence>
<comment type="caution">
    <text evidence="2">The sequence shown here is derived from an EMBL/GenBank/DDBJ whole genome shotgun (WGS) entry which is preliminary data.</text>
</comment>
<sequence length="92" mass="9965">MSGLINIGFGNAVNTAKVVAVINPDAAPVKRLVSHAREEGRIIDATQGRRTKAVIITQEDHIILSALQPDTIAKRFSQKDAFQEREDQGGSL</sequence>
<keyword evidence="3" id="KW-1185">Reference proteome</keyword>
<proteinExistence type="inferred from homology"/>
<dbReference type="RefSeq" id="WP_248834669.1">
    <property type="nucleotide sequence ID" value="NZ_JAJEQE010000004.1"/>
</dbReference>
<organism evidence="2 3">
    <name type="scientific">Hominisplanchenecus faecis</name>
    <dbReference type="NCBI Taxonomy" id="2885351"/>
    <lineage>
        <taxon>Bacteria</taxon>
        <taxon>Bacillati</taxon>
        <taxon>Bacillota</taxon>
        <taxon>Clostridia</taxon>
        <taxon>Lachnospirales</taxon>
        <taxon>Lachnospiraceae</taxon>
        <taxon>Hominisplanchenecus</taxon>
    </lineage>
</organism>
<dbReference type="InterPro" id="IPR007169">
    <property type="entry name" value="RemA-like"/>
</dbReference>
<comment type="similarity">
    <text evidence="1">Belongs to the RemA family.</text>
</comment>
<dbReference type="PANTHER" id="PTHR38449">
    <property type="entry name" value="REGULATORY PROTEIN TM_1690-RELATED"/>
    <property type="match status" value="1"/>
</dbReference>
<gene>
    <name evidence="2" type="ORF">LKD42_02095</name>
</gene>
<evidence type="ECO:0000256" key="1">
    <source>
        <dbReference type="HAMAP-Rule" id="MF_01503"/>
    </source>
</evidence>
<dbReference type="NCBIfam" id="NF003315">
    <property type="entry name" value="PRK04323.1"/>
    <property type="match status" value="1"/>
</dbReference>
<accession>A0ABS8ESC7</accession>
<reference evidence="2 3" key="1">
    <citation type="submission" date="2021-10" db="EMBL/GenBank/DDBJ databases">
        <title>Anaerobic single-cell dispensing facilitates the cultivation of human gut bacteria.</title>
        <authorList>
            <person name="Afrizal A."/>
        </authorList>
    </citation>
    <scope>NUCLEOTIDE SEQUENCE [LARGE SCALE GENOMIC DNA]</scope>
    <source>
        <strain evidence="2 3">CLA-AA-H246</strain>
    </source>
</reference>
<protein>
    <recommendedName>
        <fullName evidence="1">Putative regulatory protein LKD42_02095</fullName>
    </recommendedName>
</protein>